<feature type="domain" description="Bifunctional inhibitor/plant lipid transfer protein/seed storage helical" evidence="4">
    <location>
        <begin position="29"/>
        <end position="117"/>
    </location>
</feature>
<feature type="signal peptide" evidence="3">
    <location>
        <begin position="1"/>
        <end position="18"/>
    </location>
</feature>
<dbReference type="PANTHER" id="PTHR35747">
    <property type="entry name" value="BIFUNCTIONAL INHIBITOR/LIPID-TRANSFER PROTEIN/SEED STORAGE 2S ALBUMIN SUPERFAMILY PROTEIN"/>
    <property type="match status" value="1"/>
</dbReference>
<evidence type="ECO:0000259" key="4">
    <source>
        <dbReference type="SMART" id="SM00499"/>
    </source>
</evidence>
<evidence type="ECO:0000256" key="2">
    <source>
        <dbReference type="SAM" id="Phobius"/>
    </source>
</evidence>
<evidence type="ECO:0000313" key="6">
    <source>
        <dbReference type="Proteomes" id="UP000595140"/>
    </source>
</evidence>
<feature type="transmembrane region" description="Helical" evidence="2">
    <location>
        <begin position="211"/>
        <end position="228"/>
    </location>
</feature>
<feature type="chain" id="PRO_5019713079" description="Bifunctional inhibitor/plant lipid transfer protein/seed storage helical domain-containing protein" evidence="3">
    <location>
        <begin position="19"/>
        <end position="229"/>
    </location>
</feature>
<proteinExistence type="predicted"/>
<dbReference type="Gene3D" id="1.10.110.10">
    <property type="entry name" value="Plant lipid-transfer and hydrophobic proteins"/>
    <property type="match status" value="1"/>
</dbReference>
<dbReference type="InterPro" id="IPR036312">
    <property type="entry name" value="Bifun_inhib/LTP/seed_sf"/>
</dbReference>
<sequence>MDISVFAVFFSSLVLTTSIPPSPTPPESCSDQLVLFSPCLPYISSFPNNGTDSPRPQCCDEIASSIRSGGAVCLCYLTKKPQILGFPVNSTRVYSLPSVCRIRKEEGRAKFSLKHLCSGNTTSLPPLKSITGPGSSTPQIPGRDNMAPPPPPTPSPPPPSNPPPQRPEDDSSVPPAGKAKPSAITTPPPIPPAVDAESPAMTRSASDAVRIYSYTLCLAITISLVYIFV</sequence>
<organism evidence="5 6">
    <name type="scientific">Cuscuta campestris</name>
    <dbReference type="NCBI Taxonomy" id="132261"/>
    <lineage>
        <taxon>Eukaryota</taxon>
        <taxon>Viridiplantae</taxon>
        <taxon>Streptophyta</taxon>
        <taxon>Embryophyta</taxon>
        <taxon>Tracheophyta</taxon>
        <taxon>Spermatophyta</taxon>
        <taxon>Magnoliopsida</taxon>
        <taxon>eudicotyledons</taxon>
        <taxon>Gunneridae</taxon>
        <taxon>Pentapetalae</taxon>
        <taxon>asterids</taxon>
        <taxon>lamiids</taxon>
        <taxon>Solanales</taxon>
        <taxon>Convolvulaceae</taxon>
        <taxon>Cuscuteae</taxon>
        <taxon>Cuscuta</taxon>
        <taxon>Cuscuta subgen. Grammica</taxon>
        <taxon>Cuscuta sect. Cleistogrammica</taxon>
    </lineage>
</organism>
<dbReference type="PANTHER" id="PTHR35747:SF2">
    <property type="entry name" value="NON-SPECIFIC LIPID TRANSFER PROTEIN GPI-ANCHORED 25"/>
    <property type="match status" value="1"/>
</dbReference>
<accession>A0A484KTA9</accession>
<dbReference type="InterPro" id="IPR016140">
    <property type="entry name" value="Bifunc_inhib/LTP/seed_store"/>
</dbReference>
<feature type="compositionally biased region" description="Pro residues" evidence="1">
    <location>
        <begin position="147"/>
        <end position="165"/>
    </location>
</feature>
<keyword evidence="2" id="KW-0812">Transmembrane</keyword>
<dbReference type="SUPFAM" id="SSF47699">
    <property type="entry name" value="Bifunctional inhibitor/lipid-transfer protein/seed storage 2S albumin"/>
    <property type="match status" value="1"/>
</dbReference>
<dbReference type="OrthoDB" id="786778at2759"/>
<keyword evidence="2" id="KW-1133">Transmembrane helix</keyword>
<keyword evidence="6" id="KW-1185">Reference proteome</keyword>
<evidence type="ECO:0000256" key="3">
    <source>
        <dbReference type="SAM" id="SignalP"/>
    </source>
</evidence>
<protein>
    <recommendedName>
        <fullName evidence="4">Bifunctional inhibitor/plant lipid transfer protein/seed storage helical domain-containing protein</fullName>
    </recommendedName>
</protein>
<dbReference type="InterPro" id="IPR053353">
    <property type="entry name" value="Plant_LTP_GPI-anchored"/>
</dbReference>
<dbReference type="SMART" id="SM00499">
    <property type="entry name" value="AAI"/>
    <property type="match status" value="1"/>
</dbReference>
<dbReference type="CDD" id="cd00010">
    <property type="entry name" value="AAI_LTSS"/>
    <property type="match status" value="1"/>
</dbReference>
<feature type="region of interest" description="Disordered" evidence="1">
    <location>
        <begin position="124"/>
        <end position="199"/>
    </location>
</feature>
<name>A0A484KTA9_9ASTE</name>
<reference evidence="5 6" key="1">
    <citation type="submission" date="2018-04" db="EMBL/GenBank/DDBJ databases">
        <authorList>
            <person name="Vogel A."/>
        </authorList>
    </citation>
    <scope>NUCLEOTIDE SEQUENCE [LARGE SCALE GENOMIC DNA]</scope>
</reference>
<dbReference type="Proteomes" id="UP000595140">
    <property type="component" value="Unassembled WGS sequence"/>
</dbReference>
<evidence type="ECO:0000256" key="1">
    <source>
        <dbReference type="SAM" id="MobiDB-lite"/>
    </source>
</evidence>
<gene>
    <name evidence="5" type="ORF">CCAM_LOCUS7038</name>
</gene>
<keyword evidence="2" id="KW-0472">Membrane</keyword>
<dbReference type="AlphaFoldDB" id="A0A484KTA9"/>
<dbReference type="Pfam" id="PF14368">
    <property type="entry name" value="LTP_2"/>
    <property type="match status" value="1"/>
</dbReference>
<dbReference type="EMBL" id="OOIL02000450">
    <property type="protein sequence ID" value="VFQ65262.1"/>
    <property type="molecule type" value="Genomic_DNA"/>
</dbReference>
<evidence type="ECO:0000313" key="5">
    <source>
        <dbReference type="EMBL" id="VFQ65262.1"/>
    </source>
</evidence>
<keyword evidence="3" id="KW-0732">Signal</keyword>